<dbReference type="SUPFAM" id="SSF53822">
    <property type="entry name" value="Periplasmic binding protein-like I"/>
    <property type="match status" value="1"/>
</dbReference>
<dbReference type="PROSITE" id="PS51257">
    <property type="entry name" value="PROKAR_LIPOPROTEIN"/>
    <property type="match status" value="1"/>
</dbReference>
<dbReference type="CDD" id="cd06342">
    <property type="entry name" value="PBP1_ABC_LIVBP-like"/>
    <property type="match status" value="1"/>
</dbReference>
<reference evidence="7 8" key="1">
    <citation type="submission" date="2018-04" db="EMBL/GenBank/DDBJ databases">
        <title>Brenneria corticis sp.nov.</title>
        <authorList>
            <person name="Li Y."/>
        </authorList>
    </citation>
    <scope>NUCLEOTIDE SEQUENCE [LARGE SCALE GENOMIC DNA]</scope>
    <source>
        <strain evidence="7 8">CFCC 11842</strain>
    </source>
</reference>
<organism evidence="7 8">
    <name type="scientific">Brenneria corticis</name>
    <dbReference type="NCBI Taxonomy" id="2173106"/>
    <lineage>
        <taxon>Bacteria</taxon>
        <taxon>Pseudomonadati</taxon>
        <taxon>Pseudomonadota</taxon>
        <taxon>Gammaproteobacteria</taxon>
        <taxon>Enterobacterales</taxon>
        <taxon>Pectobacteriaceae</taxon>
        <taxon>Brenneria</taxon>
    </lineage>
</organism>
<comment type="similarity">
    <text evidence="1">Belongs to the leucine-binding protein family.</text>
</comment>
<name>A0A2U1UCU4_9GAMM</name>
<dbReference type="PANTHER" id="PTHR47151:SF2">
    <property type="entry name" value="AMINO ACID BINDING PROTEIN"/>
    <property type="match status" value="1"/>
</dbReference>
<dbReference type="PANTHER" id="PTHR47151">
    <property type="entry name" value="LEU/ILE/VAL-BINDING ABC TRANSPORTER SUBUNIT"/>
    <property type="match status" value="1"/>
</dbReference>
<evidence type="ECO:0000256" key="1">
    <source>
        <dbReference type="ARBA" id="ARBA00010062"/>
    </source>
</evidence>
<evidence type="ECO:0000256" key="4">
    <source>
        <dbReference type="ARBA" id="ARBA00022970"/>
    </source>
</evidence>
<dbReference type="Pfam" id="PF13458">
    <property type="entry name" value="Peripla_BP_6"/>
    <property type="match status" value="1"/>
</dbReference>
<accession>A0A2U1UCU4</accession>
<dbReference type="InterPro" id="IPR028082">
    <property type="entry name" value="Peripla_BP_I"/>
</dbReference>
<dbReference type="GO" id="GO:0006865">
    <property type="term" value="P:amino acid transport"/>
    <property type="evidence" value="ECO:0007669"/>
    <property type="project" value="UniProtKB-KW"/>
</dbReference>
<dbReference type="InterPro" id="IPR000709">
    <property type="entry name" value="Leu_Ile_Val-bd"/>
</dbReference>
<feature type="chain" id="PRO_5015682044" evidence="5">
    <location>
        <begin position="28"/>
        <end position="380"/>
    </location>
</feature>
<dbReference type="RefSeq" id="WP_136164567.1">
    <property type="nucleotide sequence ID" value="NZ_KZ819071.1"/>
</dbReference>
<evidence type="ECO:0000256" key="3">
    <source>
        <dbReference type="ARBA" id="ARBA00022729"/>
    </source>
</evidence>
<dbReference type="PRINTS" id="PR00337">
    <property type="entry name" value="LEUILEVALBP"/>
</dbReference>
<keyword evidence="4" id="KW-0029">Amino-acid transport</keyword>
<feature type="signal peptide" evidence="5">
    <location>
        <begin position="1"/>
        <end position="27"/>
    </location>
</feature>
<keyword evidence="3 5" id="KW-0732">Signal</keyword>
<evidence type="ECO:0000313" key="7">
    <source>
        <dbReference type="EMBL" id="PWC19495.1"/>
    </source>
</evidence>
<comment type="caution">
    <text evidence="7">The sequence shown here is derived from an EMBL/GenBank/DDBJ whole genome shotgun (WGS) entry which is preliminary data.</text>
</comment>
<protein>
    <submittedName>
        <fullName evidence="7">Branched chain amino acid ABC transporter substrate-binding protein</fullName>
    </submittedName>
</protein>
<dbReference type="Gene3D" id="3.40.50.2300">
    <property type="match status" value="2"/>
</dbReference>
<keyword evidence="2" id="KW-0813">Transport</keyword>
<feature type="domain" description="Leucine-binding protein" evidence="6">
    <location>
        <begin position="30"/>
        <end position="370"/>
    </location>
</feature>
<dbReference type="Proteomes" id="UP000296159">
    <property type="component" value="Unassembled WGS sequence"/>
</dbReference>
<dbReference type="InterPro" id="IPR028081">
    <property type="entry name" value="Leu-bd"/>
</dbReference>
<proteinExistence type="inferred from homology"/>
<evidence type="ECO:0000259" key="6">
    <source>
        <dbReference type="Pfam" id="PF13458"/>
    </source>
</evidence>
<evidence type="ECO:0000313" key="8">
    <source>
        <dbReference type="Proteomes" id="UP000296159"/>
    </source>
</evidence>
<evidence type="ECO:0000256" key="5">
    <source>
        <dbReference type="SAM" id="SignalP"/>
    </source>
</evidence>
<gene>
    <name evidence="7" type="ORF">DDT56_00505</name>
</gene>
<evidence type="ECO:0000256" key="2">
    <source>
        <dbReference type="ARBA" id="ARBA00022448"/>
    </source>
</evidence>
<sequence length="380" mass="39705">MSFSTIRRTAIGLTVAALALACAPGWAQSTLKIAVAGPMTGANASFGEQLRRGAAAAVEDINLAGGVNGKKLELVVADDACDPKQAVSVASRLAERDKVVGVVGHFCSSSTIPASDTYAEADVLMVTPGSTNPLVTTRKLPNVMRVCGRDDQQGDIAGDYIVRELKAARVAIVHDKDTYGKGLADATKARLNALGVREVLYEGLSRGEKDFNSLVTKIKGANVDVVYFGGLTAEGGALLRQLREQGVKAVFMGGDGLADKALLTSAGGGGNVNGMLITFGDDPREKPEGQAVVQKLRQVGYEPEGFTLYSYAGVQTVAAALKGAQSTSGAELADWLKKNQVQTVLGTKSWDANGDLNSADYVVYQWKADGSYSKIASNAP</sequence>
<keyword evidence="8" id="KW-1185">Reference proteome</keyword>
<dbReference type="AlphaFoldDB" id="A0A2U1UCU4"/>
<dbReference type="EMBL" id="QDKH01000001">
    <property type="protein sequence ID" value="PWC19495.1"/>
    <property type="molecule type" value="Genomic_DNA"/>
</dbReference>